<evidence type="ECO:0000313" key="2">
    <source>
        <dbReference type="Proteomes" id="UP000195089"/>
    </source>
</evidence>
<name>A0A243BMB3_BACTU</name>
<dbReference type="Proteomes" id="UP000195089">
    <property type="component" value="Unassembled WGS sequence"/>
</dbReference>
<dbReference type="EMBL" id="NFDL01000013">
    <property type="protein sequence ID" value="OTY48331.1"/>
    <property type="molecule type" value="Genomic_DNA"/>
</dbReference>
<gene>
    <name evidence="1" type="ORF">BK742_03715</name>
</gene>
<accession>A0A243BMB3</accession>
<dbReference type="AlphaFoldDB" id="A0A243BMB3"/>
<sequence>MKFSRKKLLLLLLILMCSIIFIFSATKESKIKDFPIPMSAINIQDDKVKADAYISIIPITEAKGWEFLGQNGHEIEFKKGDRTVVIVNYPEDNKYYIFER</sequence>
<reference evidence="1 2" key="1">
    <citation type="submission" date="2016-10" db="EMBL/GenBank/DDBJ databases">
        <title>Comparative genomics of Bacillus thuringiensis reveals a path to pathogens against multiple invertebrate hosts.</title>
        <authorList>
            <person name="Zheng J."/>
            <person name="Gao Q."/>
            <person name="Liu H."/>
            <person name="Peng D."/>
            <person name="Ruan L."/>
            <person name="Sun M."/>
        </authorList>
    </citation>
    <scope>NUCLEOTIDE SEQUENCE [LARGE SCALE GENOMIC DNA]</scope>
    <source>
        <strain evidence="1">BGSC 4BX1</strain>
    </source>
</reference>
<comment type="caution">
    <text evidence="1">The sequence shown here is derived from an EMBL/GenBank/DDBJ whole genome shotgun (WGS) entry which is preliminary data.</text>
</comment>
<proteinExistence type="predicted"/>
<dbReference type="RefSeq" id="WP_088118906.1">
    <property type="nucleotide sequence ID" value="NZ_NFDL01000013.1"/>
</dbReference>
<protein>
    <recommendedName>
        <fullName evidence="3">Group-specific protein</fullName>
    </recommendedName>
</protein>
<evidence type="ECO:0008006" key="3">
    <source>
        <dbReference type="Google" id="ProtNLM"/>
    </source>
</evidence>
<organism evidence="1 2">
    <name type="scientific">Bacillus thuringiensis serovar pingluonsis</name>
    <dbReference type="NCBI Taxonomy" id="180881"/>
    <lineage>
        <taxon>Bacteria</taxon>
        <taxon>Bacillati</taxon>
        <taxon>Bacillota</taxon>
        <taxon>Bacilli</taxon>
        <taxon>Bacillales</taxon>
        <taxon>Bacillaceae</taxon>
        <taxon>Bacillus</taxon>
        <taxon>Bacillus cereus group</taxon>
    </lineage>
</organism>
<evidence type="ECO:0000313" key="1">
    <source>
        <dbReference type="EMBL" id="OTY48331.1"/>
    </source>
</evidence>